<dbReference type="SUPFAM" id="SSF141571">
    <property type="entry name" value="Pentapeptide repeat-like"/>
    <property type="match status" value="1"/>
</dbReference>
<evidence type="ECO:0000256" key="1">
    <source>
        <dbReference type="ARBA" id="ARBA00022737"/>
    </source>
</evidence>
<evidence type="ECO:0000313" key="2">
    <source>
        <dbReference type="EMBL" id="PHK02400.1"/>
    </source>
</evidence>
<dbReference type="RefSeq" id="WP_099071840.1">
    <property type="nucleotide sequence ID" value="NZ_LAHD01000054.1"/>
</dbReference>
<organism evidence="2 3">
    <name type="scientific">Nostoc linckia z8</name>
    <dbReference type="NCBI Taxonomy" id="1628746"/>
    <lineage>
        <taxon>Bacteria</taxon>
        <taxon>Bacillati</taxon>
        <taxon>Cyanobacteriota</taxon>
        <taxon>Cyanophyceae</taxon>
        <taxon>Nostocales</taxon>
        <taxon>Nostocaceae</taxon>
        <taxon>Nostoc</taxon>
    </lineage>
</organism>
<dbReference type="GeneID" id="57097511"/>
<dbReference type="PANTHER" id="PTHR47485">
    <property type="entry name" value="THYLAKOID LUMENAL 17.4 KDA PROTEIN, CHLOROPLASTIC"/>
    <property type="match status" value="1"/>
</dbReference>
<dbReference type="Gene3D" id="2.160.20.80">
    <property type="entry name" value="E3 ubiquitin-protein ligase SopA"/>
    <property type="match status" value="1"/>
</dbReference>
<dbReference type="AlphaFoldDB" id="A0A9Q5ZAX6"/>
<name>A0A9Q5ZAX6_NOSLI</name>
<evidence type="ECO:0000313" key="3">
    <source>
        <dbReference type="Proteomes" id="UP000222310"/>
    </source>
</evidence>
<accession>A0A9Q5ZAX6</accession>
<dbReference type="EMBL" id="LAHD01000054">
    <property type="protein sequence ID" value="PHK02400.1"/>
    <property type="molecule type" value="Genomic_DNA"/>
</dbReference>
<comment type="caution">
    <text evidence="2">The sequence shown here is derived from an EMBL/GenBank/DDBJ whole genome shotgun (WGS) entry which is preliminary data.</text>
</comment>
<proteinExistence type="predicted"/>
<reference evidence="2 3" key="1">
    <citation type="submission" date="2015-02" db="EMBL/GenBank/DDBJ databases">
        <title>Nostoc linckia genome annotation.</title>
        <authorList>
            <person name="Zhou Z."/>
        </authorList>
    </citation>
    <scope>NUCLEOTIDE SEQUENCE [LARGE SCALE GENOMIC DNA]</scope>
    <source>
        <strain evidence="3">z8</strain>
    </source>
</reference>
<protein>
    <submittedName>
        <fullName evidence="2">Low-complexity protein</fullName>
    </submittedName>
</protein>
<dbReference type="InterPro" id="IPR001646">
    <property type="entry name" value="5peptide_repeat"/>
</dbReference>
<dbReference type="PANTHER" id="PTHR47485:SF1">
    <property type="entry name" value="THYLAKOID LUMENAL 17.4 KDA PROTEIN, CHLOROPLASTIC"/>
    <property type="match status" value="1"/>
</dbReference>
<keyword evidence="1" id="KW-0677">Repeat</keyword>
<dbReference type="Proteomes" id="UP000222310">
    <property type="component" value="Unassembled WGS sequence"/>
</dbReference>
<gene>
    <name evidence="2" type="ORF">VF08_18850</name>
</gene>
<dbReference type="Pfam" id="PF00805">
    <property type="entry name" value="Pentapeptide"/>
    <property type="match status" value="2"/>
</dbReference>
<sequence length="247" mass="27419">MLTVIINAFHAMKNILPTNNNQTSEIFLKIYDFPQQIKYAPQLSPKQRLKIAIEQLDHGTMETSVAVISELEEIAHNHPQYHWIIMDILTSFIRKNAAHTPQREVISSTSITVPKDIQAALSVIARRDVSKDAEHEQLDLSHVDIRGANLNQANLEQINLYQANLAGANLTQANLEGAILSAANLEKANLYSANLKGAILSASNLKQANLQKANLHRASLYLANLHGAILNDAILDGANFREVQFFE</sequence>